<dbReference type="Proteomes" id="UP000079169">
    <property type="component" value="Unplaced"/>
</dbReference>
<dbReference type="PaxDb" id="121845-A0A3Q0J6V2"/>
<proteinExistence type="predicted"/>
<accession>A0A3Q0J6V2</accession>
<evidence type="ECO:0000313" key="1">
    <source>
        <dbReference type="Proteomes" id="UP000079169"/>
    </source>
</evidence>
<evidence type="ECO:0000313" key="2">
    <source>
        <dbReference type="RefSeq" id="XP_026682440.1"/>
    </source>
</evidence>
<organism evidence="1 2">
    <name type="scientific">Diaphorina citri</name>
    <name type="common">Asian citrus psyllid</name>
    <dbReference type="NCBI Taxonomy" id="121845"/>
    <lineage>
        <taxon>Eukaryota</taxon>
        <taxon>Metazoa</taxon>
        <taxon>Ecdysozoa</taxon>
        <taxon>Arthropoda</taxon>
        <taxon>Hexapoda</taxon>
        <taxon>Insecta</taxon>
        <taxon>Pterygota</taxon>
        <taxon>Neoptera</taxon>
        <taxon>Paraneoptera</taxon>
        <taxon>Hemiptera</taxon>
        <taxon>Sternorrhyncha</taxon>
        <taxon>Psylloidea</taxon>
        <taxon>Psyllidae</taxon>
        <taxon>Diaphorininae</taxon>
        <taxon>Diaphorina</taxon>
    </lineage>
</organism>
<name>A0A3Q0J6V2_DIACI</name>
<dbReference type="RefSeq" id="XP_026682440.1">
    <property type="nucleotide sequence ID" value="XM_026826639.1"/>
</dbReference>
<dbReference type="KEGG" id="dci:113469152"/>
<reference evidence="2" key="1">
    <citation type="submission" date="2025-08" db="UniProtKB">
        <authorList>
            <consortium name="RefSeq"/>
        </authorList>
    </citation>
    <scope>IDENTIFICATION</scope>
</reference>
<gene>
    <name evidence="2" type="primary">LOC113469152</name>
</gene>
<sequence length="230" mass="25373">MSGLTSNQETVVCGCDGCFYNPIECNLLINAIQLCRNLNLDQSERITLEKALIIEAWNKMQSRKSIDPIDSGLINQSSVADITSSEGLTHHLQGQGADTNSRKLIHHLQGQGPVTERNSRELIHHLQGQGPEAERNLGQGQIDHLQGQGPVMDANSGGLIHHFQGPEADTNSRGFIHHLQGSVPESNSGQGLDHLLPVANFTNLYERNVYRILFQYVLNDIPIGQIIEFL</sequence>
<dbReference type="AlphaFoldDB" id="A0A3Q0J6V2"/>
<protein>
    <submittedName>
        <fullName evidence="2">Uncharacterized protein LOC113469152</fullName>
    </submittedName>
</protein>
<keyword evidence="1" id="KW-1185">Reference proteome</keyword>
<dbReference type="GeneID" id="113469152"/>